<evidence type="ECO:0000313" key="2">
    <source>
        <dbReference type="EMBL" id="LAA22045.1"/>
    </source>
</evidence>
<feature type="region of interest" description="Disordered" evidence="1">
    <location>
        <begin position="1"/>
        <end position="31"/>
    </location>
</feature>
<name>A0A2H6N0R5_9SAUR</name>
<proteinExistence type="predicted"/>
<organism evidence="2">
    <name type="scientific">Micrurus carvalhoi</name>
    <dbReference type="NCBI Taxonomy" id="3147026"/>
    <lineage>
        <taxon>Eukaryota</taxon>
        <taxon>Metazoa</taxon>
        <taxon>Chordata</taxon>
        <taxon>Craniata</taxon>
        <taxon>Vertebrata</taxon>
        <taxon>Euteleostomi</taxon>
        <taxon>Lepidosauria</taxon>
        <taxon>Squamata</taxon>
        <taxon>Bifurcata</taxon>
        <taxon>Unidentata</taxon>
        <taxon>Episquamata</taxon>
        <taxon>Toxicofera</taxon>
        <taxon>Serpentes</taxon>
        <taxon>Colubroidea</taxon>
        <taxon>Elapidae</taxon>
        <taxon>Elapinae</taxon>
        <taxon>Micrurus</taxon>
    </lineage>
</organism>
<protein>
    <submittedName>
        <fullName evidence="2">Uncharacterized protein</fullName>
    </submittedName>
</protein>
<evidence type="ECO:0000256" key="1">
    <source>
        <dbReference type="SAM" id="MobiDB-lite"/>
    </source>
</evidence>
<reference evidence="2" key="1">
    <citation type="submission" date="2017-07" db="EMBL/GenBank/DDBJ databases">
        <authorList>
            <person name="Mikheyev A."/>
            <person name="Grau M."/>
        </authorList>
    </citation>
    <scope>NUCLEOTIDE SEQUENCE</scope>
    <source>
        <tissue evidence="2">Venom_gland</tissue>
    </source>
</reference>
<dbReference type="EMBL" id="IACI01039233">
    <property type="protein sequence ID" value="LAA22045.1"/>
    <property type="molecule type" value="Transcribed_RNA"/>
</dbReference>
<reference evidence="2" key="2">
    <citation type="submission" date="2017-12" db="EMBL/GenBank/DDBJ databases">
        <title>Coralsnake Venomics: Analyses of Venom Gland Transcriptomes and Proteomes of Six Brazilian Taxa.</title>
        <authorList>
            <person name="Aird S.D."/>
            <person name="Jorge da Silva N."/>
            <person name="Qiu L."/>
            <person name="Villar-Briones A."/>
            <person name="Aparecida-Saddi V."/>
            <person name="Campos-Telles M.P."/>
            <person name="Grau M."/>
            <person name="Mikheyev A.S."/>
        </authorList>
    </citation>
    <scope>NUCLEOTIDE SEQUENCE</scope>
    <source>
        <tissue evidence="2">Venom_gland</tissue>
    </source>
</reference>
<sequence>MNWKKKRQRETSRREREKKKAGTDVSRPLGSSRKINRRTLWYQQKVKRQRDPIMDTAFSQLHTLVFLTALLSNTFQCEAASRTLFSSPLCKHGDGGSTNFREALDDVYKKNP</sequence>
<feature type="compositionally biased region" description="Basic and acidic residues" evidence="1">
    <location>
        <begin position="9"/>
        <end position="22"/>
    </location>
</feature>
<dbReference type="AlphaFoldDB" id="A0A2H6N0R5"/>
<accession>A0A2H6N0R5</accession>